<comment type="subcellular location">
    <subcellularLocation>
        <location evidence="4">Endoplasmic reticulum membrane</location>
    </subcellularLocation>
    <subcellularLocation>
        <location evidence="2">Golgi apparatus</location>
    </subcellularLocation>
    <subcellularLocation>
        <location evidence="1">Melanosome</location>
    </subcellularLocation>
    <subcellularLocation>
        <location evidence="3">Sarcoplasmic reticulum lumen</location>
    </subcellularLocation>
    <subcellularLocation>
        <location evidence="5">Secreted</location>
    </subcellularLocation>
</comment>
<keyword evidence="13" id="KW-0703">Sarcoplasmic reticulum</keyword>
<dbReference type="Proteomes" id="UP001469553">
    <property type="component" value="Unassembled WGS sequence"/>
</dbReference>
<evidence type="ECO:0000256" key="8">
    <source>
        <dbReference type="ARBA" id="ARBA00022723"/>
    </source>
</evidence>
<evidence type="ECO:0000256" key="12">
    <source>
        <dbReference type="ARBA" id="ARBA00022837"/>
    </source>
</evidence>
<comment type="similarity">
    <text evidence="6">Belongs to the CREC family.</text>
</comment>
<dbReference type="InterPro" id="IPR011992">
    <property type="entry name" value="EF-hand-dom_pair"/>
</dbReference>
<evidence type="ECO:0000256" key="4">
    <source>
        <dbReference type="ARBA" id="ARBA00004586"/>
    </source>
</evidence>
<evidence type="ECO:0000256" key="9">
    <source>
        <dbReference type="ARBA" id="ARBA00022729"/>
    </source>
</evidence>
<evidence type="ECO:0000256" key="11">
    <source>
        <dbReference type="ARBA" id="ARBA00022824"/>
    </source>
</evidence>
<keyword evidence="19" id="KW-1185">Reference proteome</keyword>
<dbReference type="EMBL" id="JAHRIP010083378">
    <property type="protein sequence ID" value="MEQ2313214.1"/>
    <property type="molecule type" value="Genomic_DNA"/>
</dbReference>
<feature type="non-terminal residue" evidence="18">
    <location>
        <position position="84"/>
    </location>
</feature>
<dbReference type="PROSITE" id="PS00018">
    <property type="entry name" value="EF_HAND_1"/>
    <property type="match status" value="2"/>
</dbReference>
<keyword evidence="8" id="KW-0479">Metal-binding</keyword>
<keyword evidence="10" id="KW-0677">Repeat</keyword>
<evidence type="ECO:0000256" key="3">
    <source>
        <dbReference type="ARBA" id="ARBA00004564"/>
    </source>
</evidence>
<dbReference type="PANTHER" id="PTHR10827">
    <property type="entry name" value="RETICULOCALBIN"/>
    <property type="match status" value="1"/>
</dbReference>
<keyword evidence="7" id="KW-0964">Secreted</keyword>
<keyword evidence="11" id="KW-0256">Endoplasmic reticulum</keyword>
<proteinExistence type="inferred from homology"/>
<evidence type="ECO:0000259" key="17">
    <source>
        <dbReference type="PROSITE" id="PS50222"/>
    </source>
</evidence>
<evidence type="ECO:0000256" key="5">
    <source>
        <dbReference type="ARBA" id="ARBA00004613"/>
    </source>
</evidence>
<keyword evidence="14" id="KW-0333">Golgi apparatus</keyword>
<keyword evidence="9" id="KW-0732">Signal</keyword>
<dbReference type="SUPFAM" id="SSF47473">
    <property type="entry name" value="EF-hand"/>
    <property type="match status" value="1"/>
</dbReference>
<organism evidence="18 19">
    <name type="scientific">Ameca splendens</name>
    <dbReference type="NCBI Taxonomy" id="208324"/>
    <lineage>
        <taxon>Eukaryota</taxon>
        <taxon>Metazoa</taxon>
        <taxon>Chordata</taxon>
        <taxon>Craniata</taxon>
        <taxon>Vertebrata</taxon>
        <taxon>Euteleostomi</taxon>
        <taxon>Actinopterygii</taxon>
        <taxon>Neopterygii</taxon>
        <taxon>Teleostei</taxon>
        <taxon>Neoteleostei</taxon>
        <taxon>Acanthomorphata</taxon>
        <taxon>Ovalentaria</taxon>
        <taxon>Atherinomorphae</taxon>
        <taxon>Cyprinodontiformes</taxon>
        <taxon>Goodeidae</taxon>
        <taxon>Ameca</taxon>
    </lineage>
</organism>
<evidence type="ECO:0000256" key="13">
    <source>
        <dbReference type="ARBA" id="ARBA00022951"/>
    </source>
</evidence>
<keyword evidence="15" id="KW-0472">Membrane</keyword>
<dbReference type="InterPro" id="IPR002048">
    <property type="entry name" value="EF_hand_dom"/>
</dbReference>
<evidence type="ECO:0000256" key="14">
    <source>
        <dbReference type="ARBA" id="ARBA00023034"/>
    </source>
</evidence>
<evidence type="ECO:0000313" key="18">
    <source>
        <dbReference type="EMBL" id="MEQ2313214.1"/>
    </source>
</evidence>
<protein>
    <recommendedName>
        <fullName evidence="17">EF-hand domain-containing protein</fullName>
    </recommendedName>
</protein>
<comment type="caution">
    <text evidence="18">The sequence shown here is derived from an EMBL/GenBank/DDBJ whole genome shotgun (WGS) entry which is preliminary data.</text>
</comment>
<dbReference type="Gene3D" id="1.10.238.10">
    <property type="entry name" value="EF-hand"/>
    <property type="match status" value="1"/>
</dbReference>
<dbReference type="InterPro" id="IPR018247">
    <property type="entry name" value="EF_Hand_1_Ca_BS"/>
</dbReference>
<keyword evidence="16" id="KW-0325">Glycoprotein</keyword>
<name>A0ABV1A3U6_9TELE</name>
<gene>
    <name evidence="18" type="ORF">AMECASPLE_039357</name>
</gene>
<evidence type="ECO:0000256" key="1">
    <source>
        <dbReference type="ARBA" id="ARBA00004223"/>
    </source>
</evidence>
<evidence type="ECO:0000256" key="10">
    <source>
        <dbReference type="ARBA" id="ARBA00022737"/>
    </source>
</evidence>
<dbReference type="PROSITE" id="PS50222">
    <property type="entry name" value="EF_HAND_2"/>
    <property type="match status" value="1"/>
</dbReference>
<dbReference type="Pfam" id="PF13499">
    <property type="entry name" value="EF-hand_7"/>
    <property type="match status" value="1"/>
</dbReference>
<evidence type="ECO:0000313" key="19">
    <source>
        <dbReference type="Proteomes" id="UP001469553"/>
    </source>
</evidence>
<evidence type="ECO:0000256" key="6">
    <source>
        <dbReference type="ARBA" id="ARBA00006431"/>
    </source>
</evidence>
<dbReference type="PANTHER" id="PTHR10827:SF76">
    <property type="entry name" value="CALUMENIN"/>
    <property type="match status" value="1"/>
</dbReference>
<evidence type="ECO:0000256" key="15">
    <source>
        <dbReference type="ARBA" id="ARBA00023136"/>
    </source>
</evidence>
<keyword evidence="12" id="KW-0106">Calcium</keyword>
<reference evidence="18 19" key="1">
    <citation type="submission" date="2021-06" db="EMBL/GenBank/DDBJ databases">
        <authorList>
            <person name="Palmer J.M."/>
        </authorList>
    </citation>
    <scope>NUCLEOTIDE SEQUENCE [LARGE SCALE GENOMIC DNA]</scope>
    <source>
        <strain evidence="18 19">AS_MEX2019</strain>
        <tissue evidence="18">Muscle</tissue>
    </source>
</reference>
<evidence type="ECO:0000256" key="7">
    <source>
        <dbReference type="ARBA" id="ARBA00022525"/>
    </source>
</evidence>
<feature type="domain" description="EF-hand" evidence="17">
    <location>
        <begin position="50"/>
        <end position="84"/>
    </location>
</feature>
<sequence length="84" mass="10002">MTPDLPGFSVSLCNCRNIESIIVDKIDSNKDDFVSEEELELWIKNVQNRHMFENVEHQWNEFDLNKDGLISWEEYRNVTYGSYL</sequence>
<evidence type="ECO:0000256" key="16">
    <source>
        <dbReference type="ARBA" id="ARBA00023180"/>
    </source>
</evidence>
<accession>A0ABV1A3U6</accession>
<evidence type="ECO:0000256" key="2">
    <source>
        <dbReference type="ARBA" id="ARBA00004555"/>
    </source>
</evidence>